<organism evidence="3 4">
    <name type="scientific">Biomaibacter acetigenes</name>
    <dbReference type="NCBI Taxonomy" id="2316383"/>
    <lineage>
        <taxon>Bacteria</taxon>
        <taxon>Bacillati</taxon>
        <taxon>Bacillota</taxon>
        <taxon>Clostridia</taxon>
        <taxon>Thermosediminibacterales</taxon>
        <taxon>Tepidanaerobacteraceae</taxon>
        <taxon>Biomaibacter</taxon>
    </lineage>
</organism>
<evidence type="ECO:0000259" key="2">
    <source>
        <dbReference type="PROSITE" id="PS50106"/>
    </source>
</evidence>
<proteinExistence type="predicted"/>
<keyword evidence="1" id="KW-0472">Membrane</keyword>
<keyword evidence="1" id="KW-1133">Transmembrane helix</keyword>
<sequence length="411" mass="45876">MFPFFKIIYLILQGLPWAILSPFFWIVILLVWTQYKRTAEMEKKMFGTIKIKPQEKVLYAIFYGCLGGLVGSLVVMLLGVSITEAGLVYVWPLALLLMLIHPHLMCFSYAGGLVSLFSLIFGFPRVDVAGLMALVAVLHLVESTLIFFAGYINTAPIFIKSEKYGIIGGFSLQEFWPVPIMLLTIVTAQIPQQTLIRMPDWWPLIKPFPDVLKNPNAIFMMFPVVAALGYGDIALTMTPRNRCRSSALNLLAFSGILLFLSVLASRYRIFAFIAATFAPVAHELLIIYGKISQKGEKPLFIHPPQGQMVLDVVKGSPAEKMGLGPGDIILSVNDKPVNTPQELKQVLDAFPTFLWLAVKKSNGEIKNPEMNAYPDGINFLGAILVPDDENVTYVVMEEAGIFSRLIRWLKK</sequence>
<feature type="domain" description="PDZ" evidence="2">
    <location>
        <begin position="304"/>
        <end position="362"/>
    </location>
</feature>
<dbReference type="SMART" id="SM00228">
    <property type="entry name" value="PDZ"/>
    <property type="match status" value="1"/>
</dbReference>
<dbReference type="EMBL" id="CP033169">
    <property type="protein sequence ID" value="AYO31174.1"/>
    <property type="molecule type" value="Genomic_DNA"/>
</dbReference>
<name>A0A3G2R6I0_9FIRM</name>
<dbReference type="AlphaFoldDB" id="A0A3G2R6I0"/>
<dbReference type="KEGG" id="bacg:D2962_11700"/>
<dbReference type="Proteomes" id="UP000280960">
    <property type="component" value="Chromosome"/>
</dbReference>
<feature type="transmembrane region" description="Helical" evidence="1">
    <location>
        <begin position="269"/>
        <end position="288"/>
    </location>
</feature>
<evidence type="ECO:0000313" key="3">
    <source>
        <dbReference type="EMBL" id="AYO31174.1"/>
    </source>
</evidence>
<feature type="transmembrane region" description="Helical" evidence="1">
    <location>
        <begin position="217"/>
        <end position="235"/>
    </location>
</feature>
<feature type="transmembrane region" description="Helical" evidence="1">
    <location>
        <begin position="56"/>
        <end position="82"/>
    </location>
</feature>
<dbReference type="InterPro" id="IPR001478">
    <property type="entry name" value="PDZ"/>
</dbReference>
<keyword evidence="4" id="KW-1185">Reference proteome</keyword>
<feature type="transmembrane region" description="Helical" evidence="1">
    <location>
        <begin position="15"/>
        <end position="35"/>
    </location>
</feature>
<evidence type="ECO:0000313" key="4">
    <source>
        <dbReference type="Proteomes" id="UP000280960"/>
    </source>
</evidence>
<gene>
    <name evidence="3" type="ORF">D2962_11700</name>
</gene>
<dbReference type="PROSITE" id="PS50106">
    <property type="entry name" value="PDZ"/>
    <property type="match status" value="1"/>
</dbReference>
<dbReference type="InterPro" id="IPR036034">
    <property type="entry name" value="PDZ_sf"/>
</dbReference>
<evidence type="ECO:0000256" key="1">
    <source>
        <dbReference type="SAM" id="Phobius"/>
    </source>
</evidence>
<feature type="transmembrane region" description="Helical" evidence="1">
    <location>
        <begin position="128"/>
        <end position="152"/>
    </location>
</feature>
<dbReference type="RefSeq" id="WP_122015064.1">
    <property type="nucleotide sequence ID" value="NZ_CP033169.1"/>
</dbReference>
<dbReference type="Gene3D" id="2.30.42.10">
    <property type="match status" value="1"/>
</dbReference>
<keyword evidence="1" id="KW-0812">Transmembrane</keyword>
<feature type="transmembrane region" description="Helical" evidence="1">
    <location>
        <begin position="88"/>
        <end position="121"/>
    </location>
</feature>
<protein>
    <submittedName>
        <fullName evidence="3">PDZ domain-containing protein</fullName>
    </submittedName>
</protein>
<feature type="transmembrane region" description="Helical" evidence="1">
    <location>
        <begin position="247"/>
        <end position="263"/>
    </location>
</feature>
<reference evidence="3 4" key="1">
    <citation type="submission" date="2018-10" db="EMBL/GenBank/DDBJ databases">
        <authorList>
            <person name="Zhang X."/>
        </authorList>
    </citation>
    <scope>NUCLEOTIDE SEQUENCE [LARGE SCALE GENOMIC DNA]</scope>
    <source>
        <strain evidence="3 4">SK-G1</strain>
    </source>
</reference>
<dbReference type="SUPFAM" id="SSF50156">
    <property type="entry name" value="PDZ domain-like"/>
    <property type="match status" value="1"/>
</dbReference>
<dbReference type="Pfam" id="PF17820">
    <property type="entry name" value="PDZ_6"/>
    <property type="match status" value="1"/>
</dbReference>
<accession>A0A3G2R6I0</accession>
<dbReference type="InterPro" id="IPR041489">
    <property type="entry name" value="PDZ_6"/>
</dbReference>